<keyword evidence="2" id="KW-0413">Isomerase</keyword>
<name>A0A9J7BSV5_9BACT</name>
<feature type="chain" id="PRO_5039940393" evidence="3">
    <location>
        <begin position="22"/>
        <end position="445"/>
    </location>
</feature>
<reference evidence="4" key="1">
    <citation type="submission" date="2021-04" db="EMBL/GenBank/DDBJ databases">
        <title>Phylogenetic analysis of Acidobacteriaceae.</title>
        <authorList>
            <person name="Qiu L."/>
            <person name="Zhang Q."/>
        </authorList>
    </citation>
    <scope>NUCLEOTIDE SEQUENCE</scope>
    <source>
        <strain evidence="4">DSM 25168</strain>
    </source>
</reference>
<sequence>MQTTRLALSCLLVAGVCAAQAGPTGVPHQPSRDAYLKLAAEVDDALHHDVLAVWFPRAVDNEHGGFHSHFARDWKKLPSDGKFSVFQGRMTWVAAQVVLHEPARRQEFAPIVRHGVEYLKDVMWDTQDGGFFWGLDDDGKITPQFGDHKELYGMGFCIYGAAAAYQATHDEQALDLAKKGFAWMDQHAHDAEHGGYYEWLTRDGTPVPMRIVNGRVESNGVGPVGFKSMNTHIHLMEAFTQLYEVWPDATLRARLEELLAIVRDKVSVAPGVMNLYFTNAWQAIPDHDSYGHDVETAYLMLETDEVLHGKASEATESMAKMLVDHALAYGWDTKNGGFFHEGTTLGEPENTSKEWWVECEGLNALLLMHERYGKQNPVYFDRFLEQWQFIRNHTLDAQDRGDFNLTTAEGKPLSEDKGSIWKAAYHDSRAFWNVSERLRKLAASQ</sequence>
<evidence type="ECO:0000313" key="4">
    <source>
        <dbReference type="EMBL" id="UWZ85956.1"/>
    </source>
</evidence>
<comment type="similarity">
    <text evidence="1">Belongs to the N-acylglucosamine 2-epimerase family.</text>
</comment>
<dbReference type="PANTHER" id="PTHR15108">
    <property type="entry name" value="N-ACYLGLUCOSAMINE-2-EPIMERASE"/>
    <property type="match status" value="1"/>
</dbReference>
<feature type="signal peptide" evidence="3">
    <location>
        <begin position="1"/>
        <end position="21"/>
    </location>
</feature>
<proteinExistence type="inferred from homology"/>
<dbReference type="SUPFAM" id="SSF48208">
    <property type="entry name" value="Six-hairpin glycosidases"/>
    <property type="match status" value="1"/>
</dbReference>
<dbReference type="InterPro" id="IPR008928">
    <property type="entry name" value="6-hairpin_glycosidase_sf"/>
</dbReference>
<organism evidence="4 5">
    <name type="scientific">Occallatibacter riparius</name>
    <dbReference type="NCBI Taxonomy" id="1002689"/>
    <lineage>
        <taxon>Bacteria</taxon>
        <taxon>Pseudomonadati</taxon>
        <taxon>Acidobacteriota</taxon>
        <taxon>Terriglobia</taxon>
        <taxon>Terriglobales</taxon>
        <taxon>Acidobacteriaceae</taxon>
        <taxon>Occallatibacter</taxon>
    </lineage>
</organism>
<dbReference type="Proteomes" id="UP001059380">
    <property type="component" value="Chromosome"/>
</dbReference>
<evidence type="ECO:0000256" key="1">
    <source>
        <dbReference type="ARBA" id="ARBA00008558"/>
    </source>
</evidence>
<evidence type="ECO:0000256" key="2">
    <source>
        <dbReference type="ARBA" id="ARBA00023235"/>
    </source>
</evidence>
<protein>
    <submittedName>
        <fullName evidence="4">AGE family epimerase/isomerase</fullName>
    </submittedName>
</protein>
<evidence type="ECO:0000256" key="3">
    <source>
        <dbReference type="SAM" id="SignalP"/>
    </source>
</evidence>
<dbReference type="AlphaFoldDB" id="A0A9J7BSV5"/>
<dbReference type="GO" id="GO:0016853">
    <property type="term" value="F:isomerase activity"/>
    <property type="evidence" value="ECO:0007669"/>
    <property type="project" value="UniProtKB-KW"/>
</dbReference>
<dbReference type="RefSeq" id="WP_260795590.1">
    <property type="nucleotide sequence ID" value="NZ_CP093313.1"/>
</dbReference>
<dbReference type="Gene3D" id="1.50.10.10">
    <property type="match status" value="1"/>
</dbReference>
<dbReference type="InterPro" id="IPR010819">
    <property type="entry name" value="AGE/CE"/>
</dbReference>
<dbReference type="GO" id="GO:0005975">
    <property type="term" value="P:carbohydrate metabolic process"/>
    <property type="evidence" value="ECO:0007669"/>
    <property type="project" value="InterPro"/>
</dbReference>
<dbReference type="Pfam" id="PF07221">
    <property type="entry name" value="GlcNAc_2-epim"/>
    <property type="match status" value="2"/>
</dbReference>
<dbReference type="EMBL" id="CP093313">
    <property type="protein sequence ID" value="UWZ85956.1"/>
    <property type="molecule type" value="Genomic_DNA"/>
</dbReference>
<accession>A0A9J7BSV5</accession>
<evidence type="ECO:0000313" key="5">
    <source>
        <dbReference type="Proteomes" id="UP001059380"/>
    </source>
</evidence>
<dbReference type="InterPro" id="IPR012341">
    <property type="entry name" value="6hp_glycosidase-like_sf"/>
</dbReference>
<dbReference type="KEGG" id="orp:MOP44_08420"/>
<gene>
    <name evidence="4" type="ORF">MOP44_08420</name>
</gene>
<keyword evidence="3" id="KW-0732">Signal</keyword>
<keyword evidence="5" id="KW-1185">Reference proteome</keyword>